<keyword evidence="3" id="KW-0804">Transcription</keyword>
<organism evidence="6 7">
    <name type="scientific">Nocardioides panacisoli</name>
    <dbReference type="NCBI Taxonomy" id="627624"/>
    <lineage>
        <taxon>Bacteria</taxon>
        <taxon>Bacillati</taxon>
        <taxon>Actinomycetota</taxon>
        <taxon>Actinomycetes</taxon>
        <taxon>Propionibacteriales</taxon>
        <taxon>Nocardioidaceae</taxon>
        <taxon>Nocardioides</taxon>
    </lineage>
</organism>
<keyword evidence="2 4" id="KW-0238">DNA-binding</keyword>
<accession>A0ABP7HUT8</accession>
<evidence type="ECO:0000256" key="2">
    <source>
        <dbReference type="ARBA" id="ARBA00023125"/>
    </source>
</evidence>
<evidence type="ECO:0000256" key="3">
    <source>
        <dbReference type="ARBA" id="ARBA00023163"/>
    </source>
</evidence>
<dbReference type="PROSITE" id="PS50977">
    <property type="entry name" value="HTH_TETR_2"/>
    <property type="match status" value="1"/>
</dbReference>
<feature type="DNA-binding region" description="H-T-H motif" evidence="4">
    <location>
        <begin position="52"/>
        <end position="71"/>
    </location>
</feature>
<feature type="domain" description="HTH tetR-type" evidence="5">
    <location>
        <begin position="29"/>
        <end position="89"/>
    </location>
</feature>
<evidence type="ECO:0000256" key="1">
    <source>
        <dbReference type="ARBA" id="ARBA00023015"/>
    </source>
</evidence>
<gene>
    <name evidence="6" type="ORF">GCM10022242_04360</name>
</gene>
<dbReference type="PRINTS" id="PR00455">
    <property type="entry name" value="HTHTETR"/>
</dbReference>
<reference evidence="7" key="1">
    <citation type="journal article" date="2019" name="Int. J. Syst. Evol. Microbiol.">
        <title>The Global Catalogue of Microorganisms (GCM) 10K type strain sequencing project: providing services to taxonomists for standard genome sequencing and annotation.</title>
        <authorList>
            <consortium name="The Broad Institute Genomics Platform"/>
            <consortium name="The Broad Institute Genome Sequencing Center for Infectious Disease"/>
            <person name="Wu L."/>
            <person name="Ma J."/>
        </authorList>
    </citation>
    <scope>NUCLEOTIDE SEQUENCE [LARGE SCALE GENOMIC DNA]</scope>
    <source>
        <strain evidence="7">JCM 16953</strain>
    </source>
</reference>
<dbReference type="InterPro" id="IPR050109">
    <property type="entry name" value="HTH-type_TetR-like_transc_reg"/>
</dbReference>
<evidence type="ECO:0000313" key="6">
    <source>
        <dbReference type="EMBL" id="GAA3804137.1"/>
    </source>
</evidence>
<dbReference type="Gene3D" id="1.10.357.10">
    <property type="entry name" value="Tetracycline Repressor, domain 2"/>
    <property type="match status" value="1"/>
</dbReference>
<keyword evidence="1" id="KW-0805">Transcription regulation</keyword>
<dbReference type="InterPro" id="IPR009057">
    <property type="entry name" value="Homeodomain-like_sf"/>
</dbReference>
<dbReference type="InterPro" id="IPR001647">
    <property type="entry name" value="HTH_TetR"/>
</dbReference>
<dbReference type="SUPFAM" id="SSF46689">
    <property type="entry name" value="Homeodomain-like"/>
    <property type="match status" value="1"/>
</dbReference>
<dbReference type="Proteomes" id="UP001501821">
    <property type="component" value="Unassembled WGS sequence"/>
</dbReference>
<comment type="caution">
    <text evidence="6">The sequence shown here is derived from an EMBL/GenBank/DDBJ whole genome shotgun (WGS) entry which is preliminary data.</text>
</comment>
<evidence type="ECO:0000259" key="5">
    <source>
        <dbReference type="PROSITE" id="PS50977"/>
    </source>
</evidence>
<evidence type="ECO:0000256" key="4">
    <source>
        <dbReference type="PROSITE-ProRule" id="PRU00335"/>
    </source>
</evidence>
<dbReference type="PANTHER" id="PTHR30055">
    <property type="entry name" value="HTH-TYPE TRANSCRIPTIONAL REGULATOR RUTR"/>
    <property type="match status" value="1"/>
</dbReference>
<keyword evidence="7" id="KW-1185">Reference proteome</keyword>
<sequence length="217" mass="23590">MGATTLRAVTKAAAGTRKRRAYAARVPLDVRRQQLLDAALRLISRDGYAGLTVEAIAKEAGVTKPVVYGAYAKLPELLAELLERTQKEAVAQLLAAFPPDASAANEHLARDVTRAWTTTVREHPDTWAPILLTGAHTPEVVLQRIEQSRRVVRDSIAAMFPRKEGSPAGARDLLAAEALVAVAHHFGRRLLLEPESVDDDELARLIEDLVRGALGRS</sequence>
<dbReference type="PANTHER" id="PTHR30055:SF234">
    <property type="entry name" value="HTH-TYPE TRANSCRIPTIONAL REGULATOR BETI"/>
    <property type="match status" value="1"/>
</dbReference>
<dbReference type="Pfam" id="PF00440">
    <property type="entry name" value="TetR_N"/>
    <property type="match status" value="1"/>
</dbReference>
<proteinExistence type="predicted"/>
<dbReference type="EMBL" id="BAABAH010000001">
    <property type="protein sequence ID" value="GAA3804137.1"/>
    <property type="molecule type" value="Genomic_DNA"/>
</dbReference>
<name>A0ABP7HUT8_9ACTN</name>
<evidence type="ECO:0000313" key="7">
    <source>
        <dbReference type="Proteomes" id="UP001501821"/>
    </source>
</evidence>
<protein>
    <submittedName>
        <fullName evidence="6">TetR/AcrR family transcriptional regulator</fullName>
    </submittedName>
</protein>